<organism evidence="1 2">
    <name type="scientific">Rhodofomes roseus</name>
    <dbReference type="NCBI Taxonomy" id="34475"/>
    <lineage>
        <taxon>Eukaryota</taxon>
        <taxon>Fungi</taxon>
        <taxon>Dikarya</taxon>
        <taxon>Basidiomycota</taxon>
        <taxon>Agaricomycotina</taxon>
        <taxon>Agaricomycetes</taxon>
        <taxon>Polyporales</taxon>
        <taxon>Rhodofomes</taxon>
    </lineage>
</organism>
<evidence type="ECO:0008006" key="3">
    <source>
        <dbReference type="Google" id="ProtNLM"/>
    </source>
</evidence>
<keyword evidence="2" id="KW-1185">Reference proteome</keyword>
<proteinExistence type="predicted"/>
<dbReference type="GeneID" id="72002257"/>
<sequence length="254" mass="28627">MPNLHVEPTAEAHVARYYHLIEVIKAEANVFCRLRRPGIDPHWLLQRGLFESYCKAVTNDLNAVPSPYSFNDVIEVMNYIDEVFQCYKLPHDSLGAPYPTIAWSEESVLRRQAVDEPLAPVSYQPDPLYLPEYCRLPDTFDHLANAVHRLSEDQQEIRRTLGSLSTSVAGLGGREQGINFGKPVRDTPLASDKADAHCAEHCSARGTAGIMSLSMFYVQRRLSGTTVLDTPSPLPDKPWQFLRVKLRHAETARI</sequence>
<reference evidence="1 2" key="1">
    <citation type="journal article" date="2021" name="Environ. Microbiol.">
        <title>Gene family expansions and transcriptome signatures uncover fungal adaptations to wood decay.</title>
        <authorList>
            <person name="Hage H."/>
            <person name="Miyauchi S."/>
            <person name="Viragh M."/>
            <person name="Drula E."/>
            <person name="Min B."/>
            <person name="Chaduli D."/>
            <person name="Navarro D."/>
            <person name="Favel A."/>
            <person name="Norest M."/>
            <person name="Lesage-Meessen L."/>
            <person name="Balint B."/>
            <person name="Merenyi Z."/>
            <person name="de Eugenio L."/>
            <person name="Morin E."/>
            <person name="Martinez A.T."/>
            <person name="Baldrian P."/>
            <person name="Stursova M."/>
            <person name="Martinez M.J."/>
            <person name="Novotny C."/>
            <person name="Magnuson J.K."/>
            <person name="Spatafora J.W."/>
            <person name="Maurice S."/>
            <person name="Pangilinan J."/>
            <person name="Andreopoulos W."/>
            <person name="LaButti K."/>
            <person name="Hundley H."/>
            <person name="Na H."/>
            <person name="Kuo A."/>
            <person name="Barry K."/>
            <person name="Lipzen A."/>
            <person name="Henrissat B."/>
            <person name="Riley R."/>
            <person name="Ahrendt S."/>
            <person name="Nagy L.G."/>
            <person name="Grigoriev I.V."/>
            <person name="Martin F."/>
            <person name="Rosso M.N."/>
        </authorList>
    </citation>
    <scope>NUCLEOTIDE SEQUENCE [LARGE SCALE GENOMIC DNA]</scope>
    <source>
        <strain evidence="1 2">CIRM-BRFM 1785</strain>
    </source>
</reference>
<dbReference type="Proteomes" id="UP000814176">
    <property type="component" value="Unassembled WGS sequence"/>
</dbReference>
<name>A0ABQ8KP47_9APHY</name>
<accession>A0ABQ8KP47</accession>
<comment type="caution">
    <text evidence="1">The sequence shown here is derived from an EMBL/GenBank/DDBJ whole genome shotgun (WGS) entry which is preliminary data.</text>
</comment>
<evidence type="ECO:0000313" key="1">
    <source>
        <dbReference type="EMBL" id="KAH9839571.1"/>
    </source>
</evidence>
<evidence type="ECO:0000313" key="2">
    <source>
        <dbReference type="Proteomes" id="UP000814176"/>
    </source>
</evidence>
<gene>
    <name evidence="1" type="ORF">C8Q71DRAFT_722451</name>
</gene>
<dbReference type="RefSeq" id="XP_047781326.1">
    <property type="nucleotide sequence ID" value="XM_047921525.1"/>
</dbReference>
<dbReference type="EMBL" id="JADCUA010000006">
    <property type="protein sequence ID" value="KAH9839571.1"/>
    <property type="molecule type" value="Genomic_DNA"/>
</dbReference>
<protein>
    <recommendedName>
        <fullName evidence="3">HEPN domain-containing protein</fullName>
    </recommendedName>
</protein>